<evidence type="ECO:0000313" key="2">
    <source>
        <dbReference type="EMBL" id="KDE03332.1"/>
    </source>
</evidence>
<reference evidence="3" key="4">
    <citation type="submission" date="2015-06" db="UniProtKB">
        <authorList>
            <consortium name="EnsemblFungi"/>
        </authorList>
    </citation>
    <scope>IDENTIFICATION</scope>
</reference>
<dbReference type="Proteomes" id="UP000017200">
    <property type="component" value="Unassembled WGS sequence"/>
</dbReference>
<protein>
    <submittedName>
        <fullName evidence="2 3">Uncharacterized protein</fullName>
    </submittedName>
</protein>
<dbReference type="OrthoDB" id="10352425at2759"/>
<accession>U5HGG7</accession>
<name>U5HGG7_USTV1</name>
<gene>
    <name evidence="2" type="ORF">MVLG_06175</name>
</gene>
<dbReference type="HOGENOM" id="CLU_2074920_0_0_1"/>
<feature type="chain" id="PRO_5009724647" evidence="1">
    <location>
        <begin position="28"/>
        <end position="118"/>
    </location>
</feature>
<feature type="signal peptide" evidence="1">
    <location>
        <begin position="1"/>
        <end position="27"/>
    </location>
</feature>
<reference evidence="2" key="2">
    <citation type="submission" date="2010-11" db="EMBL/GenBank/DDBJ databases">
        <authorList>
            <consortium name="The Broad Institute Genome Sequencing Platform"/>
            <person name="Earl A."/>
            <person name="Ward D."/>
            <person name="Feldgarden M."/>
            <person name="Gevers D."/>
            <person name="Butler R."/>
            <person name="Young S.K."/>
            <person name="Zeng Q."/>
            <person name="Gargeya S."/>
            <person name="Fitzgerald M."/>
            <person name="Haas B."/>
            <person name="Abouelleil A."/>
            <person name="Alvarado L."/>
            <person name="Arachchi H.M."/>
            <person name="Berlin A."/>
            <person name="Brown A."/>
            <person name="Chapman S.B."/>
            <person name="Chen Z."/>
            <person name="Dunbar C."/>
            <person name="Freedman E."/>
            <person name="Gearin G."/>
            <person name="Gellesch M."/>
            <person name="Goldberg J."/>
            <person name="Griggs A."/>
            <person name="Gujja S."/>
            <person name="Heilman E."/>
            <person name="Heiman D."/>
            <person name="Howarth C."/>
            <person name="Larson L."/>
            <person name="Lui A."/>
            <person name="MacDonald P.J.P."/>
            <person name="Mehta T."/>
            <person name="Montmayeur A."/>
            <person name="Murphy C."/>
            <person name="Neiman D."/>
            <person name="Pearson M."/>
            <person name="Priest M."/>
            <person name="Roberts A."/>
            <person name="Saif S."/>
            <person name="Shea T."/>
            <person name="Shenoy N."/>
            <person name="Sisk P."/>
            <person name="Stolte C."/>
            <person name="Sykes S."/>
            <person name="White J."/>
            <person name="Yandava C."/>
            <person name="Wortman J."/>
            <person name="Nusbaum C."/>
            <person name="Birren B."/>
        </authorList>
    </citation>
    <scope>NUCLEOTIDE SEQUENCE</scope>
    <source>
        <strain evidence="2">P1A1 Lamole</strain>
    </source>
</reference>
<organism evidence="2">
    <name type="scientific">Microbotryum lychnidis-dioicae (strain p1A1 Lamole / MvSl-1064)</name>
    <name type="common">Anther smut fungus</name>
    <dbReference type="NCBI Taxonomy" id="683840"/>
    <lineage>
        <taxon>Eukaryota</taxon>
        <taxon>Fungi</taxon>
        <taxon>Dikarya</taxon>
        <taxon>Basidiomycota</taxon>
        <taxon>Pucciniomycotina</taxon>
        <taxon>Microbotryomycetes</taxon>
        <taxon>Microbotryales</taxon>
        <taxon>Microbotryaceae</taxon>
        <taxon>Microbotryum</taxon>
    </lineage>
</organism>
<reference evidence="2 4" key="3">
    <citation type="journal article" date="2015" name="BMC Genomics">
        <title>Sex and parasites: genomic and transcriptomic analysis of Microbotryum lychnidis-dioicae, the biotrophic and plant-castrating anther smut fungus.</title>
        <authorList>
            <person name="Perlin M.H."/>
            <person name="Amselem J."/>
            <person name="Fontanillas E."/>
            <person name="Toh S.S."/>
            <person name="Chen Z."/>
            <person name="Goldberg J."/>
            <person name="Duplessis S."/>
            <person name="Henrissat B."/>
            <person name="Young S."/>
            <person name="Zeng Q."/>
            <person name="Aguileta G."/>
            <person name="Petit E."/>
            <person name="Badouin H."/>
            <person name="Andrews J."/>
            <person name="Razeeq D."/>
            <person name="Gabaldon T."/>
            <person name="Quesneville H."/>
            <person name="Giraud T."/>
            <person name="Hood M.E."/>
            <person name="Schultz D.J."/>
            <person name="Cuomo C.A."/>
        </authorList>
    </citation>
    <scope>NUCLEOTIDE SEQUENCE [LARGE SCALE GENOMIC DNA]</scope>
    <source>
        <strain evidence="2">P1A1 Lamole</strain>
        <strain evidence="4">p1A1 Lamole</strain>
    </source>
</reference>
<evidence type="ECO:0000256" key="1">
    <source>
        <dbReference type="SAM" id="SignalP"/>
    </source>
</evidence>
<keyword evidence="4" id="KW-1185">Reference proteome</keyword>
<reference evidence="4" key="1">
    <citation type="submission" date="2010-11" db="EMBL/GenBank/DDBJ databases">
        <title>The genome sequence of Microbotryum violaceum strain p1A1 Lamole.</title>
        <authorList>
            <person name="Cuomo C."/>
            <person name="Perlin M."/>
            <person name="Young S.K."/>
            <person name="Zeng Q."/>
            <person name="Gargeya S."/>
            <person name="Alvarado L."/>
            <person name="Berlin A."/>
            <person name="Chapman S.B."/>
            <person name="Chen Z."/>
            <person name="Freedman E."/>
            <person name="Gellesch M."/>
            <person name="Goldberg J."/>
            <person name="Griggs A."/>
            <person name="Gujja S."/>
            <person name="Heilman E."/>
            <person name="Heiman D."/>
            <person name="Howarth C."/>
            <person name="Mehta T."/>
            <person name="Neiman D."/>
            <person name="Pearson M."/>
            <person name="Roberts A."/>
            <person name="Saif S."/>
            <person name="Shea T."/>
            <person name="Shenoy N."/>
            <person name="Sisk P."/>
            <person name="Stolte C."/>
            <person name="Sykes S."/>
            <person name="White J."/>
            <person name="Yandava C."/>
            <person name="Haas B."/>
            <person name="Nusbaum C."/>
            <person name="Birren B."/>
        </authorList>
    </citation>
    <scope>NUCLEOTIDE SEQUENCE [LARGE SCALE GENOMIC DNA]</scope>
    <source>
        <strain evidence="4">p1A1 Lamole</strain>
    </source>
</reference>
<dbReference type="AlphaFoldDB" id="U5HGG7"/>
<dbReference type="STRING" id="683840.U5HGG7"/>
<sequence length="118" mass="13321">MWTSSIVQAALLFAVIVLYSSPVVAWAFCPFGKTAEHMAICSSLCRMRCYDPNSGTSNSTCRNACTGQYHVSRSLNAADQCMQQCDRFTKDKKKQGEGKLEHKRCLHKCTDWFFPLNL</sequence>
<keyword evidence="1" id="KW-0732">Signal</keyword>
<proteinExistence type="predicted"/>
<dbReference type="EMBL" id="GL541744">
    <property type="protein sequence ID" value="KDE03332.1"/>
    <property type="molecule type" value="Genomic_DNA"/>
</dbReference>
<evidence type="ECO:0000313" key="3">
    <source>
        <dbReference type="EnsemblFungi" id="MVLG_06175T0"/>
    </source>
</evidence>
<dbReference type="EnsemblFungi" id="MVLG_06175T0">
    <property type="protein sequence ID" value="MVLG_06175T0"/>
    <property type="gene ID" value="MVLG_06175"/>
</dbReference>
<evidence type="ECO:0000313" key="4">
    <source>
        <dbReference type="Proteomes" id="UP000017200"/>
    </source>
</evidence>
<dbReference type="InParanoid" id="U5HGG7"/>
<dbReference type="EMBL" id="AEIJ01000692">
    <property type="status" value="NOT_ANNOTATED_CDS"/>
    <property type="molecule type" value="Genomic_DNA"/>
</dbReference>